<dbReference type="PATRIC" id="fig|263475.3.peg.628"/>
<keyword evidence="1" id="KW-1133">Transmembrane helix</keyword>
<dbReference type="InterPro" id="IPR009825">
    <property type="entry name" value="ECF_substrate-spec-like"/>
</dbReference>
<feature type="transmembrane region" description="Helical" evidence="1">
    <location>
        <begin position="135"/>
        <end position="153"/>
    </location>
</feature>
<evidence type="ECO:0000313" key="2">
    <source>
        <dbReference type="EMBL" id="KOO51221.1"/>
    </source>
</evidence>
<keyword evidence="3" id="KW-1185">Reference proteome</keyword>
<protein>
    <submittedName>
        <fullName evidence="2">Metal ABC transporter permease</fullName>
    </submittedName>
</protein>
<dbReference type="GO" id="GO:0016020">
    <property type="term" value="C:membrane"/>
    <property type="evidence" value="ECO:0007669"/>
    <property type="project" value="InterPro"/>
</dbReference>
<evidence type="ECO:0000313" key="3">
    <source>
        <dbReference type="Proteomes" id="UP000036867"/>
    </source>
</evidence>
<keyword evidence="1" id="KW-0472">Membrane</keyword>
<dbReference type="EMBL" id="LILB01000001">
    <property type="protein sequence ID" value="KOO51221.1"/>
    <property type="molecule type" value="Genomic_DNA"/>
</dbReference>
<dbReference type="Proteomes" id="UP000036867">
    <property type="component" value="Unassembled WGS sequence"/>
</dbReference>
<dbReference type="Gene3D" id="1.10.1760.20">
    <property type="match status" value="1"/>
</dbReference>
<dbReference type="AlphaFoldDB" id="A0A0M0LJQ4"/>
<accession>A0A0M0LJQ4</accession>
<sequence>MQAQSTARADIYSRKRLIFSSIIIFVVIPIIMLIGVTIFNDRKYNLISMIIVLLACVPFFVSFERRKPQAREILTIAVMSAISVAGRAAFIWIPAFKPVTAITAITGFAFGAEAGFLTGATSAIASNIFFGQGPWTPFQMFTWGILGFIAGLLGQKGWMKSKIALIIYGVFAGIMYSFCMDIWTVISYDGLFSWKRYLIAMSTAIPFTIVYVISNVVFLLVLAKPIGEKLERIKVKYGMLNN</sequence>
<dbReference type="OrthoDB" id="5198189at2"/>
<dbReference type="RefSeq" id="WP_053415348.1">
    <property type="nucleotide sequence ID" value="NZ_LILB01000001.1"/>
</dbReference>
<dbReference type="GeneID" id="301134809"/>
<proteinExistence type="predicted"/>
<keyword evidence="1" id="KW-0812">Transmembrane</keyword>
<reference evidence="3" key="1">
    <citation type="submission" date="2015-08" db="EMBL/GenBank/DDBJ databases">
        <title>Fjat-10028 dsm 16317.</title>
        <authorList>
            <person name="Liu B."/>
            <person name="Wang J."/>
            <person name="Zhu Y."/>
            <person name="Liu G."/>
            <person name="Chen Q."/>
            <person name="Chen Z."/>
            <person name="Lan J."/>
            <person name="Che J."/>
            <person name="Ge C."/>
            <person name="Shi H."/>
            <person name="Pan Z."/>
            <person name="Liu X."/>
        </authorList>
    </citation>
    <scope>NUCLEOTIDE SEQUENCE [LARGE SCALE GENOMIC DNA]</scope>
    <source>
        <strain evidence="3">DSM 16317</strain>
    </source>
</reference>
<dbReference type="Pfam" id="PF07155">
    <property type="entry name" value="ECF-ribofla_trS"/>
    <property type="match status" value="1"/>
</dbReference>
<name>A0A0M0LJQ4_9BACL</name>
<feature type="transmembrane region" description="Helical" evidence="1">
    <location>
        <begin position="165"/>
        <end position="186"/>
    </location>
</feature>
<feature type="transmembrane region" description="Helical" evidence="1">
    <location>
        <begin position="17"/>
        <end position="38"/>
    </location>
</feature>
<dbReference type="STRING" id="263475.AMD00_01565"/>
<gene>
    <name evidence="2" type="ORF">AMD00_01565</name>
</gene>
<organism evidence="2 3">
    <name type="scientific">Viridibacillus arvi</name>
    <dbReference type="NCBI Taxonomy" id="263475"/>
    <lineage>
        <taxon>Bacteria</taxon>
        <taxon>Bacillati</taxon>
        <taxon>Bacillota</taxon>
        <taxon>Bacilli</taxon>
        <taxon>Bacillales</taxon>
        <taxon>Caryophanaceae</taxon>
        <taxon>Viridibacillus</taxon>
    </lineage>
</organism>
<evidence type="ECO:0000256" key="1">
    <source>
        <dbReference type="SAM" id="Phobius"/>
    </source>
</evidence>
<feature type="transmembrane region" description="Helical" evidence="1">
    <location>
        <begin position="198"/>
        <end position="223"/>
    </location>
</feature>
<feature type="transmembrane region" description="Helical" evidence="1">
    <location>
        <begin position="44"/>
        <end position="61"/>
    </location>
</feature>
<comment type="caution">
    <text evidence="2">The sequence shown here is derived from an EMBL/GenBank/DDBJ whole genome shotgun (WGS) entry which is preliminary data.</text>
</comment>